<sequence length="332" mass="38225">MDTFRRTALAFESFRKLSGAFVTTVTEDTGADTYSLDNDATCPTTKFYLELRSDGTEPCSGTDWIILFLLVCLVHCISWGGRWLVWEPLANALAHHGQKHSAWNRADCQRLSTSMTACTFFLFSAFTVWRILFHKPWLWNARQWTQDLEAKHIDADFKFYYLLYAARFCSDSISLFFEDRRKDVFWTSAAHHLITLGLVLGSATAGLTRMGGVIMFFFDWADPPLLLAKSLKYLSRHPQDLYQTLANRLFEVFAVVFILTRNVLYNYVVYIGVRDLPPWAWISRLLLVLLAVLQTYWLSLLVQAILRQKQNNGVVEDMREKDVSAVATKKAQ</sequence>
<evidence type="ECO:0000256" key="2">
    <source>
        <dbReference type="ARBA" id="ARBA00022692"/>
    </source>
</evidence>
<feature type="transmembrane region" description="Helical" evidence="6">
    <location>
        <begin position="111"/>
        <end position="132"/>
    </location>
</feature>
<dbReference type="Pfam" id="PF03798">
    <property type="entry name" value="TRAM_LAG1_CLN8"/>
    <property type="match status" value="1"/>
</dbReference>
<evidence type="ECO:0000313" key="8">
    <source>
        <dbReference type="EMBL" id="CAG9286135.1"/>
    </source>
</evidence>
<dbReference type="GO" id="GO:0046513">
    <property type="term" value="P:ceramide biosynthetic process"/>
    <property type="evidence" value="ECO:0007669"/>
    <property type="project" value="InterPro"/>
</dbReference>
<evidence type="ECO:0000256" key="4">
    <source>
        <dbReference type="ARBA" id="ARBA00023136"/>
    </source>
</evidence>
<dbReference type="PANTHER" id="PTHR12560">
    <property type="entry name" value="LONGEVITY ASSURANCE FACTOR 1 LAG1"/>
    <property type="match status" value="1"/>
</dbReference>
<gene>
    <name evidence="8" type="ORF">PTTT1_LOCUS31339</name>
</gene>
<evidence type="ECO:0000256" key="3">
    <source>
        <dbReference type="ARBA" id="ARBA00022989"/>
    </source>
</evidence>
<evidence type="ECO:0000256" key="5">
    <source>
        <dbReference type="PROSITE-ProRule" id="PRU00205"/>
    </source>
</evidence>
<keyword evidence="2 5" id="KW-0812">Transmembrane</keyword>
<dbReference type="PROSITE" id="PS50922">
    <property type="entry name" value="TLC"/>
    <property type="match status" value="1"/>
</dbReference>
<dbReference type="Proteomes" id="UP000836788">
    <property type="component" value="Chromosome 21"/>
</dbReference>
<comment type="subcellular location">
    <subcellularLocation>
        <location evidence="1">Membrane</location>
        <topology evidence="1">Multi-pass membrane protein</topology>
    </subcellularLocation>
</comment>
<feature type="transmembrane region" description="Helical" evidence="6">
    <location>
        <begin position="64"/>
        <end position="85"/>
    </location>
</feature>
<evidence type="ECO:0000256" key="6">
    <source>
        <dbReference type="SAM" id="Phobius"/>
    </source>
</evidence>
<evidence type="ECO:0000259" key="7">
    <source>
        <dbReference type="PROSITE" id="PS50922"/>
    </source>
</evidence>
<dbReference type="PANTHER" id="PTHR12560:SF0">
    <property type="entry name" value="LD18904P"/>
    <property type="match status" value="1"/>
</dbReference>
<keyword evidence="4 5" id="KW-0472">Membrane</keyword>
<dbReference type="AlphaFoldDB" id="A0A8J9S9G5"/>
<dbReference type="GO" id="GO:0050291">
    <property type="term" value="F:sphingosine N-acyltransferase activity"/>
    <property type="evidence" value="ECO:0007669"/>
    <property type="project" value="InterPro"/>
</dbReference>
<dbReference type="GO" id="GO:0016020">
    <property type="term" value="C:membrane"/>
    <property type="evidence" value="ECO:0007669"/>
    <property type="project" value="UniProtKB-SubCell"/>
</dbReference>
<proteinExistence type="predicted"/>
<dbReference type="SMART" id="SM00724">
    <property type="entry name" value="TLC"/>
    <property type="match status" value="1"/>
</dbReference>
<protein>
    <recommendedName>
        <fullName evidence="7">TLC domain-containing protein</fullName>
    </recommendedName>
</protein>
<keyword evidence="3 6" id="KW-1133">Transmembrane helix</keyword>
<name>A0A8J9S9G5_PHATR</name>
<accession>A0A8J9S9G5</accession>
<feature type="domain" description="TLC" evidence="7">
    <location>
        <begin position="109"/>
        <end position="310"/>
    </location>
</feature>
<dbReference type="EMBL" id="OU594962">
    <property type="protein sequence ID" value="CAG9286135.1"/>
    <property type="molecule type" value="Genomic_DNA"/>
</dbReference>
<dbReference type="InterPro" id="IPR006634">
    <property type="entry name" value="TLC-dom"/>
</dbReference>
<organism evidence="8">
    <name type="scientific">Phaeodactylum tricornutum</name>
    <name type="common">Diatom</name>
    <dbReference type="NCBI Taxonomy" id="2850"/>
    <lineage>
        <taxon>Eukaryota</taxon>
        <taxon>Sar</taxon>
        <taxon>Stramenopiles</taxon>
        <taxon>Ochrophyta</taxon>
        <taxon>Bacillariophyta</taxon>
        <taxon>Bacillariophyceae</taxon>
        <taxon>Bacillariophycidae</taxon>
        <taxon>Naviculales</taxon>
        <taxon>Phaeodactylaceae</taxon>
        <taxon>Phaeodactylum</taxon>
    </lineage>
</organism>
<reference evidence="8" key="1">
    <citation type="submission" date="2022-02" db="EMBL/GenBank/DDBJ databases">
        <authorList>
            <person name="Giguere J D."/>
        </authorList>
    </citation>
    <scope>NUCLEOTIDE SEQUENCE</scope>
    <source>
        <strain evidence="8">CCAP 1055/1</strain>
    </source>
</reference>
<evidence type="ECO:0000256" key="1">
    <source>
        <dbReference type="ARBA" id="ARBA00004141"/>
    </source>
</evidence>
<dbReference type="InterPro" id="IPR016439">
    <property type="entry name" value="Lag1/Lac1-like"/>
</dbReference>
<feature type="transmembrane region" description="Helical" evidence="6">
    <location>
        <begin position="279"/>
        <end position="302"/>
    </location>
</feature>